<feature type="non-terminal residue" evidence="1">
    <location>
        <position position="1"/>
    </location>
</feature>
<evidence type="ECO:0000313" key="1">
    <source>
        <dbReference type="EMBL" id="GAI81163.1"/>
    </source>
</evidence>
<sequence length="94" mass="10138">QKITNGDPSGVSQFVNVPVGTENEDRTISFVSSMISGSAQSAMVISVGSTFGGNDLASQLFSTDNGEMVFNPNGITSYWITFSCFNNINIIRRY</sequence>
<dbReference type="AlphaFoldDB" id="X1RKK0"/>
<accession>X1RKK0</accession>
<organism evidence="1">
    <name type="scientific">marine sediment metagenome</name>
    <dbReference type="NCBI Taxonomy" id="412755"/>
    <lineage>
        <taxon>unclassified sequences</taxon>
        <taxon>metagenomes</taxon>
        <taxon>ecological metagenomes</taxon>
    </lineage>
</organism>
<gene>
    <name evidence="1" type="ORF">S12H4_23069</name>
</gene>
<name>X1RKK0_9ZZZZ</name>
<protein>
    <submittedName>
        <fullName evidence="1">Uncharacterized protein</fullName>
    </submittedName>
</protein>
<reference evidence="1" key="1">
    <citation type="journal article" date="2014" name="Front. Microbiol.">
        <title>High frequency of phylogenetically diverse reductive dehalogenase-homologous genes in deep subseafloor sedimentary metagenomes.</title>
        <authorList>
            <person name="Kawai M."/>
            <person name="Futagami T."/>
            <person name="Toyoda A."/>
            <person name="Takaki Y."/>
            <person name="Nishi S."/>
            <person name="Hori S."/>
            <person name="Arai W."/>
            <person name="Tsubouchi T."/>
            <person name="Morono Y."/>
            <person name="Uchiyama I."/>
            <person name="Ito T."/>
            <person name="Fujiyama A."/>
            <person name="Inagaki F."/>
            <person name="Takami H."/>
        </authorList>
    </citation>
    <scope>NUCLEOTIDE SEQUENCE</scope>
    <source>
        <strain evidence="1">Expedition CK06-06</strain>
    </source>
</reference>
<proteinExistence type="predicted"/>
<dbReference type="EMBL" id="BARW01012168">
    <property type="protein sequence ID" value="GAI81163.1"/>
    <property type="molecule type" value="Genomic_DNA"/>
</dbReference>
<comment type="caution">
    <text evidence="1">The sequence shown here is derived from an EMBL/GenBank/DDBJ whole genome shotgun (WGS) entry which is preliminary data.</text>
</comment>